<keyword evidence="3" id="KW-1185">Reference proteome</keyword>
<accession>A0A6V8MMD3</accession>
<comment type="caution">
    <text evidence="2">The sequence shown here is derived from an EMBL/GenBank/DDBJ whole genome shotgun (WGS) entry which is preliminary data.</text>
</comment>
<dbReference type="SUPFAM" id="SSF159888">
    <property type="entry name" value="YdhG-like"/>
    <property type="match status" value="1"/>
</dbReference>
<dbReference type="EMBL" id="BLXX01000012">
    <property type="protein sequence ID" value="GFO61168.1"/>
    <property type="molecule type" value="Genomic_DNA"/>
</dbReference>
<proteinExistence type="predicted"/>
<dbReference type="RefSeq" id="WP_183355962.1">
    <property type="nucleotide sequence ID" value="NZ_BLXX01000012.1"/>
</dbReference>
<dbReference type="Gene3D" id="3.90.1150.200">
    <property type="match status" value="1"/>
</dbReference>
<dbReference type="InterPro" id="IPR014922">
    <property type="entry name" value="YdhG-like"/>
</dbReference>
<dbReference type="Proteomes" id="UP000556026">
    <property type="component" value="Unassembled WGS sequence"/>
</dbReference>
<evidence type="ECO:0000313" key="3">
    <source>
        <dbReference type="Proteomes" id="UP000556026"/>
    </source>
</evidence>
<dbReference type="Pfam" id="PF08818">
    <property type="entry name" value="DUF1801"/>
    <property type="match status" value="1"/>
</dbReference>
<evidence type="ECO:0000259" key="1">
    <source>
        <dbReference type="Pfam" id="PF08818"/>
    </source>
</evidence>
<sequence length="123" mass="13666">MPARPETPIDTYLSGIKPEQRGVLEALRERIRALVPGAEETLSYGIPAFRVEGKIVIGFKANRSDYAIYPFSGGAAERFPGELSGRTVTSGSIHFTPESPIPDDLLRRIIEWRVQANRERAGR</sequence>
<name>A0A6V8MMD3_9BACT</name>
<dbReference type="AlphaFoldDB" id="A0A6V8MMD3"/>
<organism evidence="2 3">
    <name type="scientific">Geomonas silvestris</name>
    <dbReference type="NCBI Taxonomy" id="2740184"/>
    <lineage>
        <taxon>Bacteria</taxon>
        <taxon>Pseudomonadati</taxon>
        <taxon>Thermodesulfobacteriota</taxon>
        <taxon>Desulfuromonadia</taxon>
        <taxon>Geobacterales</taxon>
        <taxon>Geobacteraceae</taxon>
        <taxon>Geomonas</taxon>
    </lineage>
</organism>
<protein>
    <recommendedName>
        <fullName evidence="1">YdhG-like domain-containing protein</fullName>
    </recommendedName>
</protein>
<evidence type="ECO:0000313" key="2">
    <source>
        <dbReference type="EMBL" id="GFO61168.1"/>
    </source>
</evidence>
<reference evidence="3" key="1">
    <citation type="submission" date="2020-06" db="EMBL/GenBank/DDBJ databases">
        <title>Draft genomic sequence of Geomonas sp. Red330.</title>
        <authorList>
            <person name="Itoh H."/>
            <person name="Zhenxing X."/>
            <person name="Ushijima N."/>
            <person name="Masuda Y."/>
            <person name="Shiratori Y."/>
            <person name="Senoo K."/>
        </authorList>
    </citation>
    <scope>NUCLEOTIDE SEQUENCE [LARGE SCALE GENOMIC DNA]</scope>
    <source>
        <strain evidence="3">Red330</strain>
    </source>
</reference>
<gene>
    <name evidence="2" type="ORF">GMST_34930</name>
</gene>
<feature type="domain" description="YdhG-like" evidence="1">
    <location>
        <begin position="21"/>
        <end position="113"/>
    </location>
</feature>